<protein>
    <submittedName>
        <fullName evidence="1">Uncharacterized protein</fullName>
    </submittedName>
</protein>
<keyword evidence="2" id="KW-1185">Reference proteome</keyword>
<sequence>MPSEDEYLDDMVRLWQRKQVKSKSASQQRDAAAGRHSTAVQGTPARHPSGGASTSAPSSQPAKQRKWRPRQTPRLSRDDYIVVVKPRVPCELRTFVPATEWSRLIARATPSGATSVTGPPRKFKCGRCDLCGSSAAGRRGANGGHSVVDRGLPDLPFPTSAFGVLETCVWRASDDVEFSMCDISDRMHCLAERRSKIGKYANAMRSSDRPRALQTCGNLFQRATPRAFVWFAARLESSKETRASLTPRFPPCATEPSDESYVVPSERKRREREERDREAGLKLECERRERDERAREAELALAREVAALEERNRQLRLRLLEAENAARARAPVHVNSVSFMDPRTWSSDELNEAKDSFGSKLLKGRLESSACGRHSEFYEEASMPVEKCTDAHRELKNEAKKGLEPERRIASRDRMERSGSFRSDAPMQTGTLWDMVDSDRNAMEGDSVDESDRTRELMLEIEALKLKLELEKMRSSRASSEEPEMRNRHTGIAW</sequence>
<dbReference type="Proteomes" id="UP000821845">
    <property type="component" value="Chromosome 9"/>
</dbReference>
<comment type="caution">
    <text evidence="1">The sequence shown here is derived from an EMBL/GenBank/DDBJ whole genome shotgun (WGS) entry which is preliminary data.</text>
</comment>
<evidence type="ECO:0000313" key="1">
    <source>
        <dbReference type="EMBL" id="KAH6922078.1"/>
    </source>
</evidence>
<gene>
    <name evidence="1" type="ORF">HPB50_008844</name>
</gene>
<proteinExistence type="predicted"/>
<name>A0ACB7RHW9_HYAAI</name>
<reference evidence="1" key="1">
    <citation type="submission" date="2020-05" db="EMBL/GenBank/DDBJ databases">
        <title>Large-scale comparative analyses of tick genomes elucidate their genetic diversity and vector capacities.</title>
        <authorList>
            <person name="Jia N."/>
            <person name="Wang J."/>
            <person name="Shi W."/>
            <person name="Du L."/>
            <person name="Sun Y."/>
            <person name="Zhan W."/>
            <person name="Jiang J."/>
            <person name="Wang Q."/>
            <person name="Zhang B."/>
            <person name="Ji P."/>
            <person name="Sakyi L.B."/>
            <person name="Cui X."/>
            <person name="Yuan T."/>
            <person name="Jiang B."/>
            <person name="Yang W."/>
            <person name="Lam T.T.-Y."/>
            <person name="Chang Q."/>
            <person name="Ding S."/>
            <person name="Wang X."/>
            <person name="Zhu J."/>
            <person name="Ruan X."/>
            <person name="Zhao L."/>
            <person name="Wei J."/>
            <person name="Que T."/>
            <person name="Du C."/>
            <person name="Cheng J."/>
            <person name="Dai P."/>
            <person name="Han X."/>
            <person name="Huang E."/>
            <person name="Gao Y."/>
            <person name="Liu J."/>
            <person name="Shao H."/>
            <person name="Ye R."/>
            <person name="Li L."/>
            <person name="Wei W."/>
            <person name="Wang X."/>
            <person name="Wang C."/>
            <person name="Yang T."/>
            <person name="Huo Q."/>
            <person name="Li W."/>
            <person name="Guo W."/>
            <person name="Chen H."/>
            <person name="Zhou L."/>
            <person name="Ni X."/>
            <person name="Tian J."/>
            <person name="Zhou Y."/>
            <person name="Sheng Y."/>
            <person name="Liu T."/>
            <person name="Pan Y."/>
            <person name="Xia L."/>
            <person name="Li J."/>
            <person name="Zhao F."/>
            <person name="Cao W."/>
        </authorList>
    </citation>
    <scope>NUCLEOTIDE SEQUENCE</scope>
    <source>
        <strain evidence="1">Hyas-2018</strain>
    </source>
</reference>
<evidence type="ECO:0000313" key="2">
    <source>
        <dbReference type="Proteomes" id="UP000821845"/>
    </source>
</evidence>
<organism evidence="1 2">
    <name type="scientific">Hyalomma asiaticum</name>
    <name type="common">Tick</name>
    <dbReference type="NCBI Taxonomy" id="266040"/>
    <lineage>
        <taxon>Eukaryota</taxon>
        <taxon>Metazoa</taxon>
        <taxon>Ecdysozoa</taxon>
        <taxon>Arthropoda</taxon>
        <taxon>Chelicerata</taxon>
        <taxon>Arachnida</taxon>
        <taxon>Acari</taxon>
        <taxon>Parasitiformes</taxon>
        <taxon>Ixodida</taxon>
        <taxon>Ixodoidea</taxon>
        <taxon>Ixodidae</taxon>
        <taxon>Hyalomminae</taxon>
        <taxon>Hyalomma</taxon>
    </lineage>
</organism>
<dbReference type="EMBL" id="CM023489">
    <property type="protein sequence ID" value="KAH6922078.1"/>
    <property type="molecule type" value="Genomic_DNA"/>
</dbReference>
<accession>A0ACB7RHW9</accession>